<protein>
    <submittedName>
        <fullName evidence="3">Uncharacterized protein</fullName>
    </submittedName>
</protein>
<feature type="domain" description="AMP-binding enzyme C-terminal" evidence="2">
    <location>
        <begin position="329"/>
        <end position="379"/>
    </location>
</feature>
<dbReference type="PANTHER" id="PTHR43767:SF1">
    <property type="entry name" value="NONRIBOSOMAL PEPTIDE SYNTHASE PES1 (EUROFUNG)-RELATED"/>
    <property type="match status" value="1"/>
</dbReference>
<feature type="domain" description="AMP-dependent synthetase/ligase" evidence="1">
    <location>
        <begin position="34"/>
        <end position="114"/>
    </location>
</feature>
<dbReference type="Gene3D" id="3.30.300.30">
    <property type="match status" value="1"/>
</dbReference>
<dbReference type="Gene3D" id="3.40.50.12780">
    <property type="entry name" value="N-terminal domain of ligase-like"/>
    <property type="match status" value="2"/>
</dbReference>
<dbReference type="VEuPathDB" id="VectorBase:RSAN_056488"/>
<dbReference type="VEuPathDB" id="VectorBase:RSAN_029523"/>
<dbReference type="InterPro" id="IPR050237">
    <property type="entry name" value="ATP-dep_AMP-bd_enzyme"/>
</dbReference>
<accession>A0A9D4PGV4</accession>
<dbReference type="EMBL" id="JABSTV010001254">
    <property type="protein sequence ID" value="KAH7939350.1"/>
    <property type="molecule type" value="Genomic_DNA"/>
</dbReference>
<dbReference type="InterPro" id="IPR025110">
    <property type="entry name" value="AMP-bd_C"/>
</dbReference>
<reference evidence="3" key="1">
    <citation type="journal article" date="2020" name="Cell">
        <title>Large-Scale Comparative Analyses of Tick Genomes Elucidate Their Genetic Diversity and Vector Capacities.</title>
        <authorList>
            <consortium name="Tick Genome and Microbiome Consortium (TIGMIC)"/>
            <person name="Jia N."/>
            <person name="Wang J."/>
            <person name="Shi W."/>
            <person name="Du L."/>
            <person name="Sun Y."/>
            <person name="Zhan W."/>
            <person name="Jiang J.F."/>
            <person name="Wang Q."/>
            <person name="Zhang B."/>
            <person name="Ji P."/>
            <person name="Bell-Sakyi L."/>
            <person name="Cui X.M."/>
            <person name="Yuan T.T."/>
            <person name="Jiang B.G."/>
            <person name="Yang W.F."/>
            <person name="Lam T.T."/>
            <person name="Chang Q.C."/>
            <person name="Ding S.J."/>
            <person name="Wang X.J."/>
            <person name="Zhu J.G."/>
            <person name="Ruan X.D."/>
            <person name="Zhao L."/>
            <person name="Wei J.T."/>
            <person name="Ye R.Z."/>
            <person name="Que T.C."/>
            <person name="Du C.H."/>
            <person name="Zhou Y.H."/>
            <person name="Cheng J.X."/>
            <person name="Dai P.F."/>
            <person name="Guo W.B."/>
            <person name="Han X.H."/>
            <person name="Huang E.J."/>
            <person name="Li L.F."/>
            <person name="Wei W."/>
            <person name="Gao Y.C."/>
            <person name="Liu J.Z."/>
            <person name="Shao H.Z."/>
            <person name="Wang X."/>
            <person name="Wang C.C."/>
            <person name="Yang T.C."/>
            <person name="Huo Q.B."/>
            <person name="Li W."/>
            <person name="Chen H.Y."/>
            <person name="Chen S.E."/>
            <person name="Zhou L.G."/>
            <person name="Ni X.B."/>
            <person name="Tian J.H."/>
            <person name="Sheng Y."/>
            <person name="Liu T."/>
            <person name="Pan Y.S."/>
            <person name="Xia L.Y."/>
            <person name="Li J."/>
            <person name="Zhao F."/>
            <person name="Cao W.C."/>
        </authorList>
    </citation>
    <scope>NUCLEOTIDE SEQUENCE</scope>
    <source>
        <strain evidence="3">Rsan-2018</strain>
    </source>
</reference>
<dbReference type="InterPro" id="IPR000873">
    <property type="entry name" value="AMP-dep_synth/lig_dom"/>
</dbReference>
<evidence type="ECO:0000313" key="4">
    <source>
        <dbReference type="Proteomes" id="UP000821837"/>
    </source>
</evidence>
<dbReference type="InterPro" id="IPR045851">
    <property type="entry name" value="AMP-bd_C_sf"/>
</dbReference>
<feature type="domain" description="AMP-dependent synthetase/ligase" evidence="1">
    <location>
        <begin position="148"/>
        <end position="278"/>
    </location>
</feature>
<evidence type="ECO:0000259" key="2">
    <source>
        <dbReference type="Pfam" id="PF13193"/>
    </source>
</evidence>
<dbReference type="PANTHER" id="PTHR43767">
    <property type="entry name" value="LONG-CHAIN-FATTY-ACID--COA LIGASE"/>
    <property type="match status" value="1"/>
</dbReference>
<keyword evidence="4" id="KW-1185">Reference proteome</keyword>
<dbReference type="SUPFAM" id="SSF56801">
    <property type="entry name" value="Acetyl-CoA synthetase-like"/>
    <property type="match status" value="1"/>
</dbReference>
<name>A0A9D4PGV4_RHISA</name>
<dbReference type="GO" id="GO:0016878">
    <property type="term" value="F:acid-thiol ligase activity"/>
    <property type="evidence" value="ECO:0007669"/>
    <property type="project" value="UniProtKB-ARBA"/>
</dbReference>
<dbReference type="InterPro" id="IPR042099">
    <property type="entry name" value="ANL_N_sf"/>
</dbReference>
<dbReference type="Pfam" id="PF00501">
    <property type="entry name" value="AMP-binding"/>
    <property type="match status" value="2"/>
</dbReference>
<dbReference type="CDD" id="cd04433">
    <property type="entry name" value="AFD_class_I"/>
    <property type="match status" value="1"/>
</dbReference>
<sequence length="395" mass="42813">MVITMRVKIVSGVVYSPYPDLEDLRDVSTYAFLKRRLQNYGDKTALIHGQDKITYSELLEKLKIMASGFRSHGIGTGDRVLVHVENGVDSFVAACSIPLTGATLVTSDVTFNEAAFWDAVAIFWGTAAANLSSTTFRAADPKAPATSLASRLSDQLLVNVVHGTPTKLLEIVHEAKRVGQSFPRVKKFTTLGTPITEMTRSAIVAACSPSELRSCYGMTEVSGYLAAPPCGEITAGDVGFPAPGTRMKVVDPISGAVLSHDQKGEVLFHTPHIMDGYYKSPEETASFTTDDGWIRTGDLGYYNEDGRLFILGRVKAAVSANNIWAGLPQIEECLAFHPSVAEAAVMPNPEFPAAIIVTRKDEEPSERLAEEIKTFVKESNETGLSGPLFVIDHRL</sequence>
<proteinExistence type="predicted"/>
<evidence type="ECO:0000313" key="3">
    <source>
        <dbReference type="EMBL" id="KAH7939350.1"/>
    </source>
</evidence>
<dbReference type="Proteomes" id="UP000821837">
    <property type="component" value="Chromosome 8"/>
</dbReference>
<comment type="caution">
    <text evidence="3">The sequence shown here is derived from an EMBL/GenBank/DDBJ whole genome shotgun (WGS) entry which is preliminary data.</text>
</comment>
<gene>
    <name evidence="3" type="ORF">HPB52_011380</name>
</gene>
<dbReference type="Pfam" id="PF13193">
    <property type="entry name" value="AMP-binding_C"/>
    <property type="match status" value="1"/>
</dbReference>
<reference evidence="3" key="2">
    <citation type="submission" date="2021-09" db="EMBL/GenBank/DDBJ databases">
        <authorList>
            <person name="Jia N."/>
            <person name="Wang J."/>
            <person name="Shi W."/>
            <person name="Du L."/>
            <person name="Sun Y."/>
            <person name="Zhan W."/>
            <person name="Jiang J."/>
            <person name="Wang Q."/>
            <person name="Zhang B."/>
            <person name="Ji P."/>
            <person name="Sakyi L.B."/>
            <person name="Cui X."/>
            <person name="Yuan T."/>
            <person name="Jiang B."/>
            <person name="Yang W."/>
            <person name="Lam T.T.-Y."/>
            <person name="Chang Q."/>
            <person name="Ding S."/>
            <person name="Wang X."/>
            <person name="Zhu J."/>
            <person name="Ruan X."/>
            <person name="Zhao L."/>
            <person name="Wei J."/>
            <person name="Que T."/>
            <person name="Du C."/>
            <person name="Cheng J."/>
            <person name="Dai P."/>
            <person name="Han X."/>
            <person name="Huang E."/>
            <person name="Gao Y."/>
            <person name="Liu J."/>
            <person name="Shao H."/>
            <person name="Ye R."/>
            <person name="Li L."/>
            <person name="Wei W."/>
            <person name="Wang X."/>
            <person name="Wang C."/>
            <person name="Huo Q."/>
            <person name="Li W."/>
            <person name="Guo W."/>
            <person name="Chen H."/>
            <person name="Chen S."/>
            <person name="Zhou L."/>
            <person name="Zhou L."/>
            <person name="Ni X."/>
            <person name="Tian J."/>
            <person name="Zhou Y."/>
            <person name="Sheng Y."/>
            <person name="Liu T."/>
            <person name="Pan Y."/>
            <person name="Xia L."/>
            <person name="Li J."/>
            <person name="Zhao F."/>
            <person name="Cao W."/>
        </authorList>
    </citation>
    <scope>NUCLEOTIDE SEQUENCE</scope>
    <source>
        <strain evidence="3">Rsan-2018</strain>
        <tissue evidence="3">Larvae</tissue>
    </source>
</reference>
<evidence type="ECO:0000259" key="1">
    <source>
        <dbReference type="Pfam" id="PF00501"/>
    </source>
</evidence>
<dbReference type="AlphaFoldDB" id="A0A9D4PGV4"/>
<organism evidence="3 4">
    <name type="scientific">Rhipicephalus sanguineus</name>
    <name type="common">Brown dog tick</name>
    <name type="synonym">Ixodes sanguineus</name>
    <dbReference type="NCBI Taxonomy" id="34632"/>
    <lineage>
        <taxon>Eukaryota</taxon>
        <taxon>Metazoa</taxon>
        <taxon>Ecdysozoa</taxon>
        <taxon>Arthropoda</taxon>
        <taxon>Chelicerata</taxon>
        <taxon>Arachnida</taxon>
        <taxon>Acari</taxon>
        <taxon>Parasitiformes</taxon>
        <taxon>Ixodida</taxon>
        <taxon>Ixodoidea</taxon>
        <taxon>Ixodidae</taxon>
        <taxon>Rhipicephalinae</taxon>
        <taxon>Rhipicephalus</taxon>
        <taxon>Rhipicephalus</taxon>
    </lineage>
</organism>